<name>I0WM01_RHOOP</name>
<dbReference type="Gene3D" id="3.40.50.1220">
    <property type="entry name" value="TPP-binding domain"/>
    <property type="match status" value="1"/>
</dbReference>
<dbReference type="AlphaFoldDB" id="I0WM01"/>
<dbReference type="EMBL" id="AJJH01000135">
    <property type="protein sequence ID" value="EID77417.1"/>
    <property type="molecule type" value="Genomic_DNA"/>
</dbReference>
<dbReference type="RefSeq" id="WP_007299308.1">
    <property type="nucleotide sequence ID" value="NZ_AJJH01000135.1"/>
</dbReference>
<dbReference type="Proteomes" id="UP000006447">
    <property type="component" value="Unassembled WGS sequence"/>
</dbReference>
<keyword evidence="1" id="KW-0472">Membrane</keyword>
<feature type="transmembrane region" description="Helical" evidence="1">
    <location>
        <begin position="26"/>
        <end position="52"/>
    </location>
</feature>
<evidence type="ECO:0000313" key="2">
    <source>
        <dbReference type="EMBL" id="EID77417.1"/>
    </source>
</evidence>
<keyword evidence="1" id="KW-1133">Transmembrane helix</keyword>
<evidence type="ECO:0000256" key="1">
    <source>
        <dbReference type="SAM" id="Phobius"/>
    </source>
</evidence>
<evidence type="ECO:0000313" key="3">
    <source>
        <dbReference type="Proteomes" id="UP000006447"/>
    </source>
</evidence>
<evidence type="ECO:0008006" key="4">
    <source>
        <dbReference type="Google" id="ProtNLM"/>
    </source>
</evidence>
<protein>
    <recommendedName>
        <fullName evidence="4">SIR2-like domain-containing protein</fullName>
    </recommendedName>
</protein>
<sequence length="605" mass="67543">MSAPTPSPPFDPRTMLAMSMHASPGVYALLVGSGISMGAGVLTGWGVIVELVRRMAATDTREEPGADFDVEEWWKAKYPGVDLGYGSVLEASGMSPSDRRRLLAPFFIPADDQEREEGKKVPAPAHDAIAQLVKRGTVRVIVTTNFDDLIEQALLRLNIAPQVIAAPDMIAGCEPLRHSACTIIKVHGDYKRIDLLNTDAELEAYEHDLDDLLDCIFDEYGLLTSGWSADWDKALVAAVRRAKSRRYPLYWSTVGALGDNAHSIVDARRGGVIENAAADEFFPDLVTRLELLDRMATPPLTRDLAIARLKRCLPDPVRRLELRDLLDGEVERVRAYLDTRSRTPTPGKPVDWQDEIDTALREVDTLLHLVATGIALDTQRAHDDLWIWTVEQLMRGYPRRLSGGSVHIEWGKFTLFPAYMVLKAASFATTQARRDDLLIRLHRDATKPAPPDTFNSAGHIQVEVTAAQELYDVYVLTDGVYEALKSKYGPFTYTVPVRRILEPILLPFVGDPSSFELLALRTEYRISLLHRFLLPFEAQAHGLYADALRSYEHFDRADGWMPDEDFAAAGVHKVWIDTLGLKGEEPIREAAQALAEVAKATKKWR</sequence>
<accession>I0WM01</accession>
<comment type="caution">
    <text evidence="2">The sequence shown here is derived from an EMBL/GenBank/DDBJ whole genome shotgun (WGS) entry which is preliminary data.</text>
</comment>
<gene>
    <name evidence="2" type="ORF">W59_23745</name>
</gene>
<dbReference type="InterPro" id="IPR029035">
    <property type="entry name" value="DHS-like_NAD/FAD-binding_dom"/>
</dbReference>
<keyword evidence="1" id="KW-0812">Transmembrane</keyword>
<proteinExistence type="predicted"/>
<reference evidence="2 3" key="1">
    <citation type="journal article" date="2012" name="J. Bacteriol.">
        <title>Draft genome sequence of the nitrophenol-degrading actinomycete Rhodococcus imtechensis RKJ300.</title>
        <authorList>
            <person name="Vikram S."/>
            <person name="Kumar S."/>
            <person name="Subramanian S."/>
            <person name="Raghava G.P."/>
        </authorList>
    </citation>
    <scope>NUCLEOTIDE SEQUENCE [LARGE SCALE GENOMIC DNA]</scope>
    <source>
        <strain evidence="2 3">RKJ300</strain>
    </source>
</reference>
<dbReference type="PATRIC" id="fig|1165867.3.peg.4845"/>
<dbReference type="SUPFAM" id="SSF52467">
    <property type="entry name" value="DHS-like NAD/FAD-binding domain"/>
    <property type="match status" value="1"/>
</dbReference>
<dbReference type="Pfam" id="PF13289">
    <property type="entry name" value="SIR2_2"/>
    <property type="match status" value="1"/>
</dbReference>
<organism evidence="2 3">
    <name type="scientific">Rhodococcus opacus RKJ300 = JCM 13270</name>
    <dbReference type="NCBI Taxonomy" id="1165867"/>
    <lineage>
        <taxon>Bacteria</taxon>
        <taxon>Bacillati</taxon>
        <taxon>Actinomycetota</taxon>
        <taxon>Actinomycetes</taxon>
        <taxon>Mycobacteriales</taxon>
        <taxon>Nocardiaceae</taxon>
        <taxon>Rhodococcus</taxon>
    </lineage>
</organism>